<dbReference type="InterPro" id="IPR003593">
    <property type="entry name" value="AAA+_ATPase"/>
</dbReference>
<keyword evidence="6" id="KW-1278">Translocase</keyword>
<dbReference type="GO" id="GO:0005524">
    <property type="term" value="F:ATP binding"/>
    <property type="evidence" value="ECO:0007669"/>
    <property type="project" value="UniProtKB-KW"/>
</dbReference>
<accession>A0A085VKK4</accession>
<dbReference type="PROSITE" id="PS50893">
    <property type="entry name" value="ABC_TRANSPORTER_2"/>
    <property type="match status" value="1"/>
</dbReference>
<dbReference type="PANTHER" id="PTHR42788">
    <property type="entry name" value="TAURINE IMPORT ATP-BINDING PROTEIN-RELATED"/>
    <property type="match status" value="1"/>
</dbReference>
<evidence type="ECO:0000256" key="6">
    <source>
        <dbReference type="ARBA" id="ARBA00022967"/>
    </source>
</evidence>
<proteinExistence type="inferred from homology"/>
<evidence type="ECO:0000256" key="2">
    <source>
        <dbReference type="ARBA" id="ARBA00022448"/>
    </source>
</evidence>
<feature type="domain" description="ABC transporter" evidence="8">
    <location>
        <begin position="21"/>
        <end position="235"/>
    </location>
</feature>
<dbReference type="InterPro" id="IPR017871">
    <property type="entry name" value="ABC_transporter-like_CS"/>
</dbReference>
<evidence type="ECO:0000256" key="7">
    <source>
        <dbReference type="ARBA" id="ARBA00023136"/>
    </source>
</evidence>
<dbReference type="AlphaFoldDB" id="A0A085VKK4"/>
<comment type="similarity">
    <text evidence="1">Belongs to the ABC transporter superfamily.</text>
</comment>
<dbReference type="Pfam" id="PF00005">
    <property type="entry name" value="ABC_tran"/>
    <property type="match status" value="1"/>
</dbReference>
<evidence type="ECO:0000256" key="3">
    <source>
        <dbReference type="ARBA" id="ARBA00022475"/>
    </source>
</evidence>
<dbReference type="Proteomes" id="UP000028643">
    <property type="component" value="Unassembled WGS sequence"/>
</dbReference>
<reference evidence="9 10" key="1">
    <citation type="submission" date="2014-07" db="EMBL/GenBank/DDBJ databases">
        <title>Draft Genome Sequences of Environmental Pseudomonas syringae strains.</title>
        <authorList>
            <person name="Baltrus D.A."/>
            <person name="Berge O."/>
            <person name="Morris C."/>
        </authorList>
    </citation>
    <scope>NUCLEOTIDE SEQUENCE [LARGE SCALE GENOMIC DNA]</scope>
    <source>
        <strain evidence="9 10">CEB003</strain>
    </source>
</reference>
<protein>
    <submittedName>
        <fullName evidence="9">Sulfonate ABC transporter ATP-binding protein</fullName>
    </submittedName>
</protein>
<keyword evidence="5 9" id="KW-0067">ATP-binding</keyword>
<keyword evidence="2" id="KW-0813">Transport</keyword>
<dbReference type="EMBL" id="JPQT01000021">
    <property type="protein sequence ID" value="KFE55967.1"/>
    <property type="molecule type" value="Genomic_DNA"/>
</dbReference>
<evidence type="ECO:0000256" key="5">
    <source>
        <dbReference type="ARBA" id="ARBA00022840"/>
    </source>
</evidence>
<keyword evidence="3" id="KW-1003">Cell membrane</keyword>
<name>A0A085VKK4_PSESX</name>
<dbReference type="PANTHER" id="PTHR42788:SF17">
    <property type="entry name" value="ALIPHATIC SULFONATES IMPORT ATP-BINDING PROTEIN SSUB"/>
    <property type="match status" value="1"/>
</dbReference>
<dbReference type="PATRIC" id="fig|317.174.peg.307"/>
<comment type="caution">
    <text evidence="9">The sequence shown here is derived from an EMBL/GenBank/DDBJ whole genome shotgun (WGS) entry which is preliminary data.</text>
</comment>
<keyword evidence="7" id="KW-0472">Membrane</keyword>
<dbReference type="SMART" id="SM00382">
    <property type="entry name" value="AAA"/>
    <property type="match status" value="1"/>
</dbReference>
<dbReference type="Gene3D" id="3.40.50.300">
    <property type="entry name" value="P-loop containing nucleotide triphosphate hydrolases"/>
    <property type="match status" value="1"/>
</dbReference>
<dbReference type="GO" id="GO:0016887">
    <property type="term" value="F:ATP hydrolysis activity"/>
    <property type="evidence" value="ECO:0007669"/>
    <property type="project" value="InterPro"/>
</dbReference>
<evidence type="ECO:0000256" key="4">
    <source>
        <dbReference type="ARBA" id="ARBA00022741"/>
    </source>
</evidence>
<dbReference type="PROSITE" id="PS00211">
    <property type="entry name" value="ABC_TRANSPORTER_1"/>
    <property type="match status" value="1"/>
</dbReference>
<dbReference type="InterPro" id="IPR003439">
    <property type="entry name" value="ABC_transporter-like_ATP-bd"/>
</dbReference>
<dbReference type="InterPro" id="IPR027417">
    <property type="entry name" value="P-loop_NTPase"/>
</dbReference>
<evidence type="ECO:0000256" key="1">
    <source>
        <dbReference type="ARBA" id="ARBA00005417"/>
    </source>
</evidence>
<organism evidence="9 10">
    <name type="scientific">Pseudomonas syringae</name>
    <dbReference type="NCBI Taxonomy" id="317"/>
    <lineage>
        <taxon>Bacteria</taxon>
        <taxon>Pseudomonadati</taxon>
        <taxon>Pseudomonadota</taxon>
        <taxon>Gammaproteobacteria</taxon>
        <taxon>Pseudomonadales</taxon>
        <taxon>Pseudomonadaceae</taxon>
        <taxon>Pseudomonas</taxon>
    </lineage>
</organism>
<evidence type="ECO:0000313" key="10">
    <source>
        <dbReference type="Proteomes" id="UP000028643"/>
    </source>
</evidence>
<dbReference type="RefSeq" id="WP_047571932.1">
    <property type="nucleotide sequence ID" value="NZ_JPQT01000021.1"/>
</dbReference>
<evidence type="ECO:0000313" key="9">
    <source>
        <dbReference type="EMBL" id="KFE55967.1"/>
    </source>
</evidence>
<dbReference type="InterPro" id="IPR050166">
    <property type="entry name" value="ABC_transporter_ATP-bind"/>
</dbReference>
<dbReference type="SUPFAM" id="SSF52540">
    <property type="entry name" value="P-loop containing nucleoside triphosphate hydrolases"/>
    <property type="match status" value="1"/>
</dbReference>
<keyword evidence="4" id="KW-0547">Nucleotide-binding</keyword>
<gene>
    <name evidence="9" type="ORF">IV02_01495</name>
</gene>
<evidence type="ECO:0000259" key="8">
    <source>
        <dbReference type="PROSITE" id="PS50893"/>
    </source>
</evidence>
<sequence>MAALDLLHPDFHPVSGNIAPVQLRNVVRQFGPQRVIDGLDLDIAPGEFVALLGASGSGKTTLLRALAGLDDIDSGKLRVPTARAAVFQEPRLMPWKSAWKNVVLGLDIDNAKDRALEALSEVGLTHRVDAFPATLSGGEAQRVALARALVREPKLLLLDEPFAALDALTRIRMHQLIIELWRTHTPAVLLVTHDVDEAILLADRVIVLDQGKIADQLRIDLPRQRSTAQAGFQGIRTRLLGLLGVDHDASHAVENAQPVQEHLRRFANVR</sequence>